<proteinExistence type="inferred from homology"/>
<comment type="catalytic activity">
    <reaction evidence="12">
        <text>tRNA(Cys) + L-cysteine + ATP = L-cysteinyl-tRNA(Cys) + AMP + diphosphate</text>
        <dbReference type="Rhea" id="RHEA:17773"/>
        <dbReference type="Rhea" id="RHEA-COMP:9661"/>
        <dbReference type="Rhea" id="RHEA-COMP:9679"/>
        <dbReference type="ChEBI" id="CHEBI:30616"/>
        <dbReference type="ChEBI" id="CHEBI:33019"/>
        <dbReference type="ChEBI" id="CHEBI:35235"/>
        <dbReference type="ChEBI" id="CHEBI:78442"/>
        <dbReference type="ChEBI" id="CHEBI:78517"/>
        <dbReference type="ChEBI" id="CHEBI:456215"/>
        <dbReference type="EC" id="6.1.1.16"/>
    </reaction>
</comment>
<comment type="caution">
    <text evidence="14">The sequence shown here is derived from an EMBL/GenBank/DDBJ whole genome shotgun (WGS) entry which is preliminary data.</text>
</comment>
<dbReference type="InterPro" id="IPR014729">
    <property type="entry name" value="Rossmann-like_a/b/a_fold"/>
</dbReference>
<evidence type="ECO:0000256" key="11">
    <source>
        <dbReference type="ARBA" id="ARBA00023146"/>
    </source>
</evidence>
<dbReference type="InterPro" id="IPR009080">
    <property type="entry name" value="tRNAsynth_Ia_anticodon-bd"/>
</dbReference>
<evidence type="ECO:0000256" key="10">
    <source>
        <dbReference type="ARBA" id="ARBA00022917"/>
    </source>
</evidence>
<evidence type="ECO:0000256" key="3">
    <source>
        <dbReference type="ARBA" id="ARBA00011245"/>
    </source>
</evidence>
<sequence>MTIKFYNSLTNQKEDFVPISEGEVGMYVCGMTVYDNCHLGHARAMMAFDIVARYLRYQGYKVNFIRNITDIDDKIIERAYENKEKIEDLTARTIASMQEDFLKLGLEPPNKEPRATDHIEGMIKMIVDLIDKGNAYHSETGDVFFSVRTFPEYGKLSNKNIDELNPGSRIEEDESKEDPLDFVLWKSAKSNEPSWESPWGPGRPGWHIECSVMSLENLGEHFDIHGGGPDLLFPHHENEIAQSECASNCKLANYWMHSGLLKINGEKMSKSLGNFAMLKDLFHSYHPEVIRYYLISSHYRSALNFDNESLGQARSALTRLYQALSLASSNEESDIDGDCVKEFVDSMNDDLNTPEALSTLFRLAKLINSSTDVQDRTKYSSTMKELGMVLGLLNDSPDVFFQYGARLSDEEIEAQIKERNDAREAKDFQKADQIRDDLEAKGILLDDSSDGTTWKKS</sequence>
<dbReference type="SMART" id="SM00840">
    <property type="entry name" value="DALR_2"/>
    <property type="match status" value="1"/>
</dbReference>
<evidence type="ECO:0000256" key="2">
    <source>
        <dbReference type="ARBA" id="ARBA00005594"/>
    </source>
</evidence>
<dbReference type="FunFam" id="3.40.50.620:FF:000009">
    <property type="entry name" value="Cysteine--tRNA ligase"/>
    <property type="match status" value="1"/>
</dbReference>
<evidence type="ECO:0000256" key="8">
    <source>
        <dbReference type="ARBA" id="ARBA00022833"/>
    </source>
</evidence>
<evidence type="ECO:0000256" key="4">
    <source>
        <dbReference type="ARBA" id="ARBA00022490"/>
    </source>
</evidence>
<dbReference type="InterPro" id="IPR015273">
    <property type="entry name" value="Cys-tRNA-synt_Ia_DALR"/>
</dbReference>
<evidence type="ECO:0000256" key="12">
    <source>
        <dbReference type="HAMAP-Rule" id="MF_00041"/>
    </source>
</evidence>
<dbReference type="EMBL" id="JACETL010000004">
    <property type="protein sequence ID" value="MBA4692290.1"/>
    <property type="molecule type" value="Genomic_DNA"/>
</dbReference>
<dbReference type="CDD" id="cd07963">
    <property type="entry name" value="Anticodon_Ia_Cys"/>
    <property type="match status" value="1"/>
</dbReference>
<dbReference type="SUPFAM" id="SSF52374">
    <property type="entry name" value="Nucleotidylyl transferase"/>
    <property type="match status" value="1"/>
</dbReference>
<evidence type="ECO:0000313" key="15">
    <source>
        <dbReference type="Proteomes" id="UP000551848"/>
    </source>
</evidence>
<dbReference type="GO" id="GO:0004817">
    <property type="term" value="F:cysteine-tRNA ligase activity"/>
    <property type="evidence" value="ECO:0007669"/>
    <property type="project" value="UniProtKB-UniRule"/>
</dbReference>
<organism evidence="14 15">
    <name type="scientific">SAR86 cluster bacterium</name>
    <dbReference type="NCBI Taxonomy" id="2030880"/>
    <lineage>
        <taxon>Bacteria</taxon>
        <taxon>Pseudomonadati</taxon>
        <taxon>Pseudomonadota</taxon>
        <taxon>Gammaproteobacteria</taxon>
        <taxon>SAR86 cluster</taxon>
    </lineage>
</organism>
<dbReference type="PRINTS" id="PR00983">
    <property type="entry name" value="TRNASYNTHCYS"/>
</dbReference>
<keyword evidence="4 12" id="KW-0963">Cytoplasm</keyword>
<name>A0A838XYK8_9GAMM</name>
<evidence type="ECO:0000256" key="5">
    <source>
        <dbReference type="ARBA" id="ARBA00022598"/>
    </source>
</evidence>
<dbReference type="HAMAP" id="MF_00041">
    <property type="entry name" value="Cys_tRNA_synth"/>
    <property type="match status" value="1"/>
</dbReference>
<protein>
    <recommendedName>
        <fullName evidence="12">Cysteine--tRNA ligase</fullName>
        <ecNumber evidence="12">6.1.1.16</ecNumber>
    </recommendedName>
    <alternativeName>
        <fullName evidence="12">Cysteinyl-tRNA synthetase</fullName>
        <shortName evidence="12">CysRS</shortName>
    </alternativeName>
</protein>
<dbReference type="Pfam" id="PF01406">
    <property type="entry name" value="tRNA-synt_1e"/>
    <property type="match status" value="1"/>
</dbReference>
<comment type="similarity">
    <text evidence="2 12">Belongs to the class-I aminoacyl-tRNA synthetase family.</text>
</comment>
<keyword evidence="11 12" id="KW-0030">Aminoacyl-tRNA synthetase</keyword>
<dbReference type="GO" id="GO:0008270">
    <property type="term" value="F:zinc ion binding"/>
    <property type="evidence" value="ECO:0007669"/>
    <property type="project" value="UniProtKB-UniRule"/>
</dbReference>
<dbReference type="Proteomes" id="UP000551848">
    <property type="component" value="Unassembled WGS sequence"/>
</dbReference>
<dbReference type="GO" id="GO:0006423">
    <property type="term" value="P:cysteinyl-tRNA aminoacylation"/>
    <property type="evidence" value="ECO:0007669"/>
    <property type="project" value="UniProtKB-UniRule"/>
</dbReference>
<comment type="subunit">
    <text evidence="3 12">Monomer.</text>
</comment>
<feature type="binding site" evidence="12">
    <location>
        <position position="270"/>
    </location>
    <ligand>
        <name>ATP</name>
        <dbReference type="ChEBI" id="CHEBI:30616"/>
    </ligand>
</feature>
<dbReference type="EC" id="6.1.1.16" evidence="12"/>
<dbReference type="Pfam" id="PF09190">
    <property type="entry name" value="DALR_2"/>
    <property type="match status" value="1"/>
</dbReference>
<dbReference type="GO" id="GO:0005524">
    <property type="term" value="F:ATP binding"/>
    <property type="evidence" value="ECO:0007669"/>
    <property type="project" value="UniProtKB-UniRule"/>
</dbReference>
<dbReference type="InterPro" id="IPR015803">
    <property type="entry name" value="Cys-tRNA-ligase"/>
</dbReference>
<keyword evidence="8 12" id="KW-0862">Zinc</keyword>
<dbReference type="PANTHER" id="PTHR10890:SF3">
    <property type="entry name" value="CYSTEINE--TRNA LIGASE, CYTOPLASMIC"/>
    <property type="match status" value="1"/>
</dbReference>
<dbReference type="Gene3D" id="1.20.120.1910">
    <property type="entry name" value="Cysteine-tRNA ligase, C-terminal anti-codon recognition domain"/>
    <property type="match status" value="1"/>
</dbReference>
<gene>
    <name evidence="12" type="primary">cysS</name>
    <name evidence="14" type="ORF">H2072_00925</name>
</gene>
<accession>A0A838XYK8</accession>
<comment type="subcellular location">
    <subcellularLocation>
        <location evidence="1 12">Cytoplasm</location>
    </subcellularLocation>
</comment>
<feature type="binding site" evidence="12">
    <location>
        <position position="210"/>
    </location>
    <ligand>
        <name>Zn(2+)</name>
        <dbReference type="ChEBI" id="CHEBI:29105"/>
    </ligand>
</feature>
<evidence type="ECO:0000313" key="14">
    <source>
        <dbReference type="EMBL" id="MBA4692290.1"/>
    </source>
</evidence>
<dbReference type="AlphaFoldDB" id="A0A838XYK8"/>
<feature type="binding site" evidence="12">
    <location>
        <position position="235"/>
    </location>
    <ligand>
        <name>Zn(2+)</name>
        <dbReference type="ChEBI" id="CHEBI:29105"/>
    </ligand>
</feature>
<dbReference type="CDD" id="cd00672">
    <property type="entry name" value="CysRS_core"/>
    <property type="match status" value="1"/>
</dbReference>
<keyword evidence="10 12" id="KW-0648">Protein biosynthesis</keyword>
<keyword evidence="6 12" id="KW-0479">Metal-binding</keyword>
<keyword evidence="9 12" id="KW-0067">ATP-binding</keyword>
<dbReference type="InterPro" id="IPR032678">
    <property type="entry name" value="tRNA-synt_1_cat_dom"/>
</dbReference>
<keyword evidence="7 12" id="KW-0547">Nucleotide-binding</keyword>
<feature type="binding site" evidence="12">
    <location>
        <position position="29"/>
    </location>
    <ligand>
        <name>Zn(2+)</name>
        <dbReference type="ChEBI" id="CHEBI:29105"/>
    </ligand>
</feature>
<evidence type="ECO:0000256" key="6">
    <source>
        <dbReference type="ARBA" id="ARBA00022723"/>
    </source>
</evidence>
<dbReference type="NCBIfam" id="TIGR00435">
    <property type="entry name" value="cysS"/>
    <property type="match status" value="1"/>
</dbReference>
<dbReference type="GO" id="GO:0005829">
    <property type="term" value="C:cytosol"/>
    <property type="evidence" value="ECO:0007669"/>
    <property type="project" value="TreeGrafter"/>
</dbReference>
<dbReference type="Pfam" id="PF23493">
    <property type="entry name" value="CysS_C"/>
    <property type="match status" value="1"/>
</dbReference>
<reference evidence="14 15" key="1">
    <citation type="submission" date="2020-06" db="EMBL/GenBank/DDBJ databases">
        <title>Dysbiosis in marine aquaculture revealed through microbiome analysis: reverse ecology for environmental sustainability.</title>
        <authorList>
            <person name="Haro-Moreno J.M."/>
            <person name="Coutinho F.H."/>
            <person name="Zaragoza-Solas A."/>
            <person name="Picazo A."/>
            <person name="Almagro-Moreno S."/>
            <person name="Lopez-Perez M."/>
        </authorList>
    </citation>
    <scope>NUCLEOTIDE SEQUENCE [LARGE SCALE GENOMIC DNA]</scope>
    <source>
        <strain evidence="14">MCMED-G41</strain>
    </source>
</reference>
<dbReference type="Gene3D" id="3.40.50.620">
    <property type="entry name" value="HUPs"/>
    <property type="match status" value="1"/>
</dbReference>
<dbReference type="PANTHER" id="PTHR10890">
    <property type="entry name" value="CYSTEINYL-TRNA SYNTHETASE"/>
    <property type="match status" value="1"/>
</dbReference>
<feature type="short sequence motif" description="'KMSKS' region" evidence="12">
    <location>
        <begin position="267"/>
        <end position="271"/>
    </location>
</feature>
<feature type="domain" description="Cysteinyl-tRNA synthetase class Ia DALR" evidence="13">
    <location>
        <begin position="342"/>
        <end position="401"/>
    </location>
</feature>
<comment type="cofactor">
    <cofactor evidence="12">
        <name>Zn(2+)</name>
        <dbReference type="ChEBI" id="CHEBI:29105"/>
    </cofactor>
    <text evidence="12">Binds 1 zinc ion per subunit.</text>
</comment>
<evidence type="ECO:0000256" key="9">
    <source>
        <dbReference type="ARBA" id="ARBA00022840"/>
    </source>
</evidence>
<dbReference type="SUPFAM" id="SSF47323">
    <property type="entry name" value="Anticodon-binding domain of a subclass of class I aminoacyl-tRNA synthetases"/>
    <property type="match status" value="1"/>
</dbReference>
<keyword evidence="5 12" id="KW-0436">Ligase</keyword>
<feature type="short sequence motif" description="'HIGH' region" evidence="12">
    <location>
        <begin position="31"/>
        <end position="41"/>
    </location>
</feature>
<evidence type="ECO:0000256" key="1">
    <source>
        <dbReference type="ARBA" id="ARBA00004496"/>
    </source>
</evidence>
<dbReference type="InterPro" id="IPR056411">
    <property type="entry name" value="CysS_C"/>
</dbReference>
<evidence type="ECO:0000256" key="7">
    <source>
        <dbReference type="ARBA" id="ARBA00022741"/>
    </source>
</evidence>
<feature type="binding site" evidence="12">
    <location>
        <position position="239"/>
    </location>
    <ligand>
        <name>Zn(2+)</name>
        <dbReference type="ChEBI" id="CHEBI:29105"/>
    </ligand>
</feature>
<evidence type="ECO:0000259" key="13">
    <source>
        <dbReference type="SMART" id="SM00840"/>
    </source>
</evidence>
<dbReference type="InterPro" id="IPR024909">
    <property type="entry name" value="Cys-tRNA/MSH_ligase"/>
</dbReference>